<keyword evidence="3" id="KW-0809">Transit peptide</keyword>
<dbReference type="InterPro" id="IPR019368">
    <property type="entry name" value="Ribosomal_mS29"/>
</dbReference>
<keyword evidence="4" id="KW-0689">Ribosomal protein</keyword>
<feature type="region of interest" description="Disordered" evidence="8">
    <location>
        <begin position="49"/>
        <end position="76"/>
    </location>
</feature>
<dbReference type="PANTHER" id="PTHR12810:SF0">
    <property type="entry name" value="SMALL RIBOSOMAL SUBUNIT PROTEIN MS29"/>
    <property type="match status" value="1"/>
</dbReference>
<dbReference type="EMBL" id="JBAWTH010000030">
    <property type="protein sequence ID" value="KAL2285561.1"/>
    <property type="molecule type" value="Genomic_DNA"/>
</dbReference>
<dbReference type="Pfam" id="PF10236">
    <property type="entry name" value="DAP3"/>
    <property type="match status" value="1"/>
</dbReference>
<dbReference type="PANTHER" id="PTHR12810">
    <property type="entry name" value="MITOCHONDRIAL 28S RIBOSOMAL PROTEIN S29"/>
    <property type="match status" value="1"/>
</dbReference>
<keyword evidence="10" id="KW-1185">Reference proteome</keyword>
<proteinExistence type="inferred from homology"/>
<evidence type="ECO:0000256" key="6">
    <source>
        <dbReference type="ARBA" id="ARBA00023274"/>
    </source>
</evidence>
<evidence type="ECO:0000256" key="8">
    <source>
        <dbReference type="SAM" id="MobiDB-lite"/>
    </source>
</evidence>
<evidence type="ECO:0000256" key="7">
    <source>
        <dbReference type="ARBA" id="ARBA00035140"/>
    </source>
</evidence>
<name>A0ABR4ESY9_9PEZI</name>
<keyword evidence="6" id="KW-0687">Ribonucleoprotein</keyword>
<evidence type="ECO:0000256" key="4">
    <source>
        <dbReference type="ARBA" id="ARBA00022980"/>
    </source>
</evidence>
<evidence type="ECO:0000256" key="5">
    <source>
        <dbReference type="ARBA" id="ARBA00023128"/>
    </source>
</evidence>
<keyword evidence="5" id="KW-0496">Mitochondrion</keyword>
<comment type="caution">
    <text evidence="9">The sequence shown here is derived from an EMBL/GenBank/DDBJ whole genome shotgun (WGS) entry which is preliminary data.</text>
</comment>
<evidence type="ECO:0000313" key="9">
    <source>
        <dbReference type="EMBL" id="KAL2285561.1"/>
    </source>
</evidence>
<comment type="similarity">
    <text evidence="2">Belongs to the mitochondrion-specific ribosomal protein mS29 family.</text>
</comment>
<dbReference type="Proteomes" id="UP001600888">
    <property type="component" value="Unassembled WGS sequence"/>
</dbReference>
<protein>
    <recommendedName>
        <fullName evidence="7">Small ribosomal subunit protein mS29</fullName>
    </recommendedName>
</protein>
<feature type="compositionally biased region" description="Low complexity" evidence="8">
    <location>
        <begin position="51"/>
        <end position="60"/>
    </location>
</feature>
<organism evidence="9 10">
    <name type="scientific">Diaporthe vaccinii</name>
    <dbReference type="NCBI Taxonomy" id="105482"/>
    <lineage>
        <taxon>Eukaryota</taxon>
        <taxon>Fungi</taxon>
        <taxon>Dikarya</taxon>
        <taxon>Ascomycota</taxon>
        <taxon>Pezizomycotina</taxon>
        <taxon>Sordariomycetes</taxon>
        <taxon>Sordariomycetidae</taxon>
        <taxon>Diaporthales</taxon>
        <taxon>Diaporthaceae</taxon>
        <taxon>Diaporthe</taxon>
        <taxon>Diaporthe eres species complex</taxon>
    </lineage>
</organism>
<gene>
    <name evidence="9" type="ORF">FJTKL_08198</name>
</gene>
<accession>A0ABR4ESY9</accession>
<evidence type="ECO:0000256" key="1">
    <source>
        <dbReference type="ARBA" id="ARBA00004173"/>
    </source>
</evidence>
<evidence type="ECO:0000256" key="2">
    <source>
        <dbReference type="ARBA" id="ARBA00009863"/>
    </source>
</evidence>
<evidence type="ECO:0000313" key="10">
    <source>
        <dbReference type="Proteomes" id="UP001600888"/>
    </source>
</evidence>
<comment type="subcellular location">
    <subcellularLocation>
        <location evidence="1">Mitochondrion</location>
    </subcellularLocation>
</comment>
<sequence length="490" mass="53983">MTMASQSCWRCLLRPSTAANQAPTTTRQLVPTTPTERILQTRIVPAASFSTTAHHQATATQGGGQGQRTGKRMQLSKFKKPKEIVRGKTPLPGERKAWRKRIVLSNNNAIPVHGSPRLDAENMAASDSAGKVFKIPEDTIDQLRASEAFKSSQTWGLFHGPHTLVRPETVELCAGMKEKVAQNETLRVVISGERAAGKSVVLLQAMANAFLNEWAVINIPEAQDLTTACTDYAPIPDTNPQQWMQSVYALKLMQNIRNANRAVLDRVYTTRSYEEFTNPVAEGATLNALIESAREPDQAWPVFSALWHELTLKSESSPRPPLLFALDGLAFTMRVSDYRSTAFEPIHSHDLAIVRMFTDLLSGKTALPSGGAVIGATCRSNSARNPSMELAVERQLARQQGVPEPELPPRDPFGRLYDARTDEVMEGTDLRVLDVRAVSKAEARALMEYWAASGMLRAVVNEREVTDKWQTGGNGIIGEMERAGLLSLRI</sequence>
<reference evidence="9 10" key="1">
    <citation type="submission" date="2024-03" db="EMBL/GenBank/DDBJ databases">
        <title>A high-quality draft genome sequence of Diaporthe vaccinii, a causative agent of upright dieback and viscid rot disease in cranberry plants.</title>
        <authorList>
            <person name="Sarrasin M."/>
            <person name="Lang B.F."/>
            <person name="Burger G."/>
        </authorList>
    </citation>
    <scope>NUCLEOTIDE SEQUENCE [LARGE SCALE GENOMIC DNA]</scope>
    <source>
        <strain evidence="9 10">IS7</strain>
    </source>
</reference>
<evidence type="ECO:0000256" key="3">
    <source>
        <dbReference type="ARBA" id="ARBA00022946"/>
    </source>
</evidence>